<keyword evidence="1" id="KW-0808">Transferase</keyword>
<dbReference type="AlphaFoldDB" id="F4Q7L7"/>
<dbReference type="Proteomes" id="UP000007797">
    <property type="component" value="Unassembled WGS sequence"/>
</dbReference>
<dbReference type="InterPro" id="IPR007484">
    <property type="entry name" value="Peptidase_M28"/>
</dbReference>
<keyword evidence="2" id="KW-0012">Acyltransferase</keyword>
<keyword evidence="5" id="KW-1185">Reference proteome</keyword>
<dbReference type="GO" id="GO:0008270">
    <property type="term" value="F:zinc ion binding"/>
    <property type="evidence" value="ECO:0007669"/>
    <property type="project" value="TreeGrafter"/>
</dbReference>
<proteinExistence type="predicted"/>
<dbReference type="OrthoDB" id="3907302at2759"/>
<dbReference type="RefSeq" id="XP_004354783.1">
    <property type="nucleotide sequence ID" value="XM_004354731.1"/>
</dbReference>
<organism evidence="4 5">
    <name type="scientific">Cavenderia fasciculata</name>
    <name type="common">Slime mold</name>
    <name type="synonym">Dictyostelium fasciculatum</name>
    <dbReference type="NCBI Taxonomy" id="261658"/>
    <lineage>
        <taxon>Eukaryota</taxon>
        <taxon>Amoebozoa</taxon>
        <taxon>Evosea</taxon>
        <taxon>Eumycetozoa</taxon>
        <taxon>Dictyostelia</taxon>
        <taxon>Acytosteliales</taxon>
        <taxon>Cavenderiaceae</taxon>
        <taxon>Cavenderia</taxon>
    </lineage>
</organism>
<dbReference type="PANTHER" id="PTHR12283:SF6">
    <property type="entry name" value="GLUTAMINYL-PEPTIDE CYCLOTRANSFERASE-RELATED"/>
    <property type="match status" value="1"/>
</dbReference>
<dbReference type="InterPro" id="IPR040234">
    <property type="entry name" value="QC/QCL"/>
</dbReference>
<sequence length="141" mass="16666">MDQDIWQKKLGDVKGFYESVDLFVLFDLLGAVDPKFYIYHQPTAHLFKKLSDIEDKLQAKRLISFKSTKYFITRDIGQEIQDDHVPFHAYNVPILHLIPLPFPQCWHKECDNYNTLDKTTIQDLTKIFNVFLTSYLTHNNN</sequence>
<reference evidence="5" key="1">
    <citation type="journal article" date="2011" name="Genome Res.">
        <title>Phylogeny-wide analysis of social amoeba genomes highlights ancient origins for complex intercellular communication.</title>
        <authorList>
            <person name="Heidel A.J."/>
            <person name="Lawal H.M."/>
            <person name="Felder M."/>
            <person name="Schilde C."/>
            <person name="Helps N.R."/>
            <person name="Tunggal B."/>
            <person name="Rivero F."/>
            <person name="John U."/>
            <person name="Schleicher M."/>
            <person name="Eichinger L."/>
            <person name="Platzer M."/>
            <person name="Noegel A.A."/>
            <person name="Schaap P."/>
            <person name="Gloeckner G."/>
        </authorList>
    </citation>
    <scope>NUCLEOTIDE SEQUENCE [LARGE SCALE GENOMIC DNA]</scope>
    <source>
        <strain evidence="5">SH3</strain>
    </source>
</reference>
<evidence type="ECO:0000313" key="4">
    <source>
        <dbReference type="EMBL" id="EGG16399.1"/>
    </source>
</evidence>
<evidence type="ECO:0000313" key="5">
    <source>
        <dbReference type="Proteomes" id="UP000007797"/>
    </source>
</evidence>
<dbReference type="SUPFAM" id="SSF53187">
    <property type="entry name" value="Zn-dependent exopeptidases"/>
    <property type="match status" value="1"/>
</dbReference>
<dbReference type="PANTHER" id="PTHR12283">
    <property type="entry name" value="GLUTAMINYL-PEPTIDE CYCLOTRANSFERASE"/>
    <property type="match status" value="1"/>
</dbReference>
<gene>
    <name evidence="4" type="ORF">DFA_09433</name>
</gene>
<evidence type="ECO:0000259" key="3">
    <source>
        <dbReference type="Pfam" id="PF04389"/>
    </source>
</evidence>
<evidence type="ECO:0000256" key="2">
    <source>
        <dbReference type="ARBA" id="ARBA00023315"/>
    </source>
</evidence>
<accession>F4Q7L7</accession>
<dbReference type="Gene3D" id="3.40.630.10">
    <property type="entry name" value="Zn peptidases"/>
    <property type="match status" value="1"/>
</dbReference>
<name>F4Q7L7_CACFS</name>
<dbReference type="KEGG" id="dfa:DFA_09433"/>
<protein>
    <recommendedName>
        <fullName evidence="3">Peptidase M28 domain-containing protein</fullName>
    </recommendedName>
</protein>
<evidence type="ECO:0000256" key="1">
    <source>
        <dbReference type="ARBA" id="ARBA00022679"/>
    </source>
</evidence>
<dbReference type="Pfam" id="PF04389">
    <property type="entry name" value="Peptidase_M28"/>
    <property type="match status" value="1"/>
</dbReference>
<dbReference type="OMA" id="WHTTEDN"/>
<feature type="domain" description="Peptidase M28" evidence="3">
    <location>
        <begin position="18"/>
        <end position="128"/>
    </location>
</feature>
<dbReference type="GO" id="GO:0016603">
    <property type="term" value="F:glutaminyl-peptide cyclotransferase activity"/>
    <property type="evidence" value="ECO:0007669"/>
    <property type="project" value="TreeGrafter"/>
</dbReference>
<dbReference type="GeneID" id="14868204"/>
<dbReference type="EMBL" id="GL883024">
    <property type="protein sequence ID" value="EGG16399.1"/>
    <property type="molecule type" value="Genomic_DNA"/>
</dbReference>